<dbReference type="EMBL" id="JAAMOB010000017">
    <property type="protein sequence ID" value="KAF4102152.1"/>
    <property type="molecule type" value="Genomic_DNA"/>
</dbReference>
<comment type="caution">
    <text evidence="1">The sequence shown here is derived from an EMBL/GenBank/DDBJ whole genome shotgun (WGS) entry which is preliminary data.</text>
</comment>
<gene>
    <name evidence="1" type="ORF">G5714_016952</name>
</gene>
<name>A0A7J6C8N9_9TELE</name>
<keyword evidence="2" id="KW-1185">Reference proteome</keyword>
<evidence type="ECO:0000313" key="2">
    <source>
        <dbReference type="Proteomes" id="UP000579812"/>
    </source>
</evidence>
<dbReference type="Proteomes" id="UP000579812">
    <property type="component" value="Unassembled WGS sequence"/>
</dbReference>
<evidence type="ECO:0000313" key="1">
    <source>
        <dbReference type="EMBL" id="KAF4102152.1"/>
    </source>
</evidence>
<accession>A0A7J6C8N9</accession>
<protein>
    <submittedName>
        <fullName evidence="1">Uncharacterized protein</fullName>
    </submittedName>
</protein>
<proteinExistence type="predicted"/>
<sequence>MYSLNALYGEAYLRSVGVTASEQHVQQESVKDFSAELVSFLWILELASNSGPSSSGIEGHHRRLPTEMPWSCSICSESTKYKEAISAGLEGKRALVNTT</sequence>
<reference evidence="1 2" key="1">
    <citation type="submission" date="2020-04" db="EMBL/GenBank/DDBJ databases">
        <title>Chromosome-level genome assembly of a cyprinid fish Onychostoma macrolepis by integration of Nanopore Sequencing, Bionano and Hi-C technology.</title>
        <authorList>
            <person name="Wang D."/>
        </authorList>
    </citation>
    <scope>NUCLEOTIDE SEQUENCE [LARGE SCALE GENOMIC DNA]</scope>
    <source>
        <strain evidence="1">SWU-2019</strain>
        <tissue evidence="1">Muscle</tissue>
    </source>
</reference>
<dbReference type="AlphaFoldDB" id="A0A7J6C8N9"/>
<organism evidence="1 2">
    <name type="scientific">Onychostoma macrolepis</name>
    <dbReference type="NCBI Taxonomy" id="369639"/>
    <lineage>
        <taxon>Eukaryota</taxon>
        <taxon>Metazoa</taxon>
        <taxon>Chordata</taxon>
        <taxon>Craniata</taxon>
        <taxon>Vertebrata</taxon>
        <taxon>Euteleostomi</taxon>
        <taxon>Actinopterygii</taxon>
        <taxon>Neopterygii</taxon>
        <taxon>Teleostei</taxon>
        <taxon>Ostariophysi</taxon>
        <taxon>Cypriniformes</taxon>
        <taxon>Cyprinidae</taxon>
        <taxon>Acrossocheilinae</taxon>
        <taxon>Onychostoma</taxon>
    </lineage>
</organism>